<sequence length="453" mass="51274">MLLKAAPALEHQDIVLRNHNGTAVTVDSLGEGRMDEQRADIESLVESPIPSHPLGIKPLGNQYLSSTVNARRATGRLQALPDEVLAQLFEYFGQQSLRKLGYTCRFLFAFCHADDLWKALFLDANEIKRFSDMTYEEFAGKWSDVPFILTDCIRSWPACKEWNIQQLSKMYADVEYRAEAVDWPFSTYCQYMRDNQDESPLYLFDKKFAEKMDVTVGKGKGAAYWKPDCFGPDLFEVLDSERPAHRWLIVGPARSGSTFHKDPNGTSAWNAVLEGAKYWIMFPPSVEVPGVFVSADQSEVTSPLSIAEWLLEFHEEARKLPDCIEGICKEGEILHVPSGWWHLVVNLESGIALTQNFVPKSHLAVVLEFLRDKPDQVTGFKRDVADPYSLFVDRLRVQFPELLDAALVEIDLRHSKKKRKWDEAIATEETEQTSGSGGFSFGFGFGGDEEEIP</sequence>
<accession>A0ABR3X3F1</accession>
<dbReference type="InterPro" id="IPR036047">
    <property type="entry name" value="F-box-like_dom_sf"/>
</dbReference>
<dbReference type="SUPFAM" id="SSF51197">
    <property type="entry name" value="Clavaminate synthase-like"/>
    <property type="match status" value="1"/>
</dbReference>
<evidence type="ECO:0000313" key="3">
    <source>
        <dbReference type="EMBL" id="KAL1870466.1"/>
    </source>
</evidence>
<dbReference type="InterPro" id="IPR003347">
    <property type="entry name" value="JmjC_dom"/>
</dbReference>
<evidence type="ECO:0000259" key="1">
    <source>
        <dbReference type="PROSITE" id="PS50181"/>
    </source>
</evidence>
<feature type="domain" description="JmjC" evidence="2">
    <location>
        <begin position="197"/>
        <end position="374"/>
    </location>
</feature>
<dbReference type="EMBL" id="JAWRVE010000037">
    <property type="protein sequence ID" value="KAL1870466.1"/>
    <property type="molecule type" value="Genomic_DNA"/>
</dbReference>
<dbReference type="PROSITE" id="PS51184">
    <property type="entry name" value="JMJC"/>
    <property type="match status" value="1"/>
</dbReference>
<dbReference type="SUPFAM" id="SSF81383">
    <property type="entry name" value="F-box domain"/>
    <property type="match status" value="1"/>
</dbReference>
<dbReference type="Proteomes" id="UP001583177">
    <property type="component" value="Unassembled WGS sequence"/>
</dbReference>
<feature type="domain" description="F-box" evidence="1">
    <location>
        <begin position="74"/>
        <end position="120"/>
    </location>
</feature>
<protein>
    <submittedName>
        <fullName evidence="3">Uncharacterized protein</fullName>
    </submittedName>
</protein>
<dbReference type="PROSITE" id="PS50181">
    <property type="entry name" value="FBOX"/>
    <property type="match status" value="1"/>
</dbReference>
<keyword evidence="4" id="KW-1185">Reference proteome</keyword>
<reference evidence="3 4" key="1">
    <citation type="journal article" date="2024" name="IMA Fungus">
        <title>IMA Genome - F19 : A genome assembly and annotation guide to empower mycologists, including annotated draft genome sequences of Ceratocystis pirilliformis, Diaporthe australafricana, Fusarium ophioides, Paecilomyces lecythidis, and Sporothrix stenoceras.</title>
        <authorList>
            <person name="Aylward J."/>
            <person name="Wilson A.M."/>
            <person name="Visagie C.M."/>
            <person name="Spraker J."/>
            <person name="Barnes I."/>
            <person name="Buitendag C."/>
            <person name="Ceriani C."/>
            <person name="Del Mar Angel L."/>
            <person name="du Plessis D."/>
            <person name="Fuchs T."/>
            <person name="Gasser K."/>
            <person name="Kramer D."/>
            <person name="Li W."/>
            <person name="Munsamy K."/>
            <person name="Piso A."/>
            <person name="Price J.L."/>
            <person name="Sonnekus B."/>
            <person name="Thomas C."/>
            <person name="van der Nest A."/>
            <person name="van Dijk A."/>
            <person name="van Heerden A."/>
            <person name="van Vuuren N."/>
            <person name="Yilmaz N."/>
            <person name="Duong T.A."/>
            <person name="van der Merwe N.A."/>
            <person name="Wingfield M.J."/>
            <person name="Wingfield B.D."/>
        </authorList>
    </citation>
    <scope>NUCLEOTIDE SEQUENCE [LARGE SCALE GENOMIC DNA]</scope>
    <source>
        <strain evidence="3 4">CMW 18300</strain>
    </source>
</reference>
<organism evidence="3 4">
    <name type="scientific">Diaporthe australafricana</name>
    <dbReference type="NCBI Taxonomy" id="127596"/>
    <lineage>
        <taxon>Eukaryota</taxon>
        <taxon>Fungi</taxon>
        <taxon>Dikarya</taxon>
        <taxon>Ascomycota</taxon>
        <taxon>Pezizomycotina</taxon>
        <taxon>Sordariomycetes</taxon>
        <taxon>Sordariomycetidae</taxon>
        <taxon>Diaporthales</taxon>
        <taxon>Diaporthaceae</taxon>
        <taxon>Diaporthe</taxon>
    </lineage>
</organism>
<dbReference type="Gene3D" id="2.60.120.650">
    <property type="entry name" value="Cupin"/>
    <property type="match status" value="1"/>
</dbReference>
<evidence type="ECO:0000259" key="2">
    <source>
        <dbReference type="PROSITE" id="PS51184"/>
    </source>
</evidence>
<name>A0ABR3X3F1_9PEZI</name>
<dbReference type="Pfam" id="PF13621">
    <property type="entry name" value="Cupin_8"/>
    <property type="match status" value="1"/>
</dbReference>
<evidence type="ECO:0000313" key="4">
    <source>
        <dbReference type="Proteomes" id="UP001583177"/>
    </source>
</evidence>
<dbReference type="SMART" id="SM00558">
    <property type="entry name" value="JmjC"/>
    <property type="match status" value="1"/>
</dbReference>
<dbReference type="Pfam" id="PF12937">
    <property type="entry name" value="F-box-like"/>
    <property type="match status" value="1"/>
</dbReference>
<dbReference type="InterPro" id="IPR001810">
    <property type="entry name" value="F-box_dom"/>
</dbReference>
<dbReference type="PANTHER" id="PTHR12480">
    <property type="entry name" value="ARGININE DEMETHYLASE AND LYSYL-HYDROXYLASE JMJD"/>
    <property type="match status" value="1"/>
</dbReference>
<gene>
    <name evidence="3" type="ORF">Daus18300_005153</name>
</gene>
<dbReference type="InterPro" id="IPR041667">
    <property type="entry name" value="Cupin_8"/>
</dbReference>
<dbReference type="PANTHER" id="PTHR12480:SF21">
    <property type="entry name" value="JMJC DOMAIN-CONTAINING PROTEIN 8"/>
    <property type="match status" value="1"/>
</dbReference>
<dbReference type="InterPro" id="IPR050910">
    <property type="entry name" value="JMJD6_ArgDemeth/LysHydrox"/>
</dbReference>
<comment type="caution">
    <text evidence="3">The sequence shown here is derived from an EMBL/GenBank/DDBJ whole genome shotgun (WGS) entry which is preliminary data.</text>
</comment>
<proteinExistence type="predicted"/>